<evidence type="ECO:0000313" key="8">
    <source>
        <dbReference type="EMBL" id="PSR73675.1"/>
    </source>
</evidence>
<keyword evidence="3" id="KW-0547">Nucleotide-binding</keyword>
<dbReference type="InterPro" id="IPR004115">
    <property type="entry name" value="GAD-like_sf"/>
</dbReference>
<evidence type="ECO:0000313" key="9">
    <source>
        <dbReference type="Proteomes" id="UP000186601"/>
    </source>
</evidence>
<dbReference type="GO" id="GO:0005739">
    <property type="term" value="C:mitochondrion"/>
    <property type="evidence" value="ECO:0007669"/>
    <property type="project" value="TreeGrafter"/>
</dbReference>
<evidence type="ECO:0000256" key="1">
    <source>
        <dbReference type="ARBA" id="ARBA00006303"/>
    </source>
</evidence>
<dbReference type="OrthoDB" id="439710at2759"/>
<evidence type="ECO:0000256" key="3">
    <source>
        <dbReference type="ARBA" id="ARBA00022741"/>
    </source>
</evidence>
<organism evidence="8 9">
    <name type="scientific">Hermanssonia centrifuga</name>
    <dbReference type="NCBI Taxonomy" id="98765"/>
    <lineage>
        <taxon>Eukaryota</taxon>
        <taxon>Fungi</taxon>
        <taxon>Dikarya</taxon>
        <taxon>Basidiomycota</taxon>
        <taxon>Agaricomycotina</taxon>
        <taxon>Agaricomycetes</taxon>
        <taxon>Polyporales</taxon>
        <taxon>Meruliaceae</taxon>
        <taxon>Hermanssonia</taxon>
    </lineage>
</organism>
<dbReference type="InterPro" id="IPR002312">
    <property type="entry name" value="Asp/Asn-tRNA-synth_IIb"/>
</dbReference>
<dbReference type="PANTHER" id="PTHR22594">
    <property type="entry name" value="ASPARTYL/LYSYL-TRNA SYNTHETASE"/>
    <property type="match status" value="1"/>
</dbReference>
<dbReference type="Gene3D" id="3.30.930.10">
    <property type="entry name" value="Bira Bifunctional Protein, Domain 2"/>
    <property type="match status" value="1"/>
</dbReference>
<protein>
    <recommendedName>
        <fullName evidence="7">Aminoacyl-transfer RNA synthetases class-II family profile domain-containing protein</fullName>
    </recommendedName>
</protein>
<evidence type="ECO:0000259" key="7">
    <source>
        <dbReference type="PROSITE" id="PS50862"/>
    </source>
</evidence>
<dbReference type="PROSITE" id="PS50862">
    <property type="entry name" value="AA_TRNA_LIGASE_II"/>
    <property type="match status" value="1"/>
</dbReference>
<comment type="similarity">
    <text evidence="1">Belongs to the class-II aminoacyl-tRNA synthetase family. Type 1 subfamily.</text>
</comment>
<dbReference type="InterPro" id="IPR004364">
    <property type="entry name" value="Aa-tRNA-synt_II"/>
</dbReference>
<dbReference type="EMBL" id="MLYV02001069">
    <property type="protein sequence ID" value="PSR73675.1"/>
    <property type="molecule type" value="Genomic_DNA"/>
</dbReference>
<evidence type="ECO:0000256" key="6">
    <source>
        <dbReference type="ARBA" id="ARBA00023146"/>
    </source>
</evidence>
<dbReference type="PANTHER" id="PTHR22594:SF5">
    <property type="entry name" value="ASPARTATE--TRNA LIGASE, MITOCHONDRIAL"/>
    <property type="match status" value="1"/>
</dbReference>
<reference evidence="8 9" key="1">
    <citation type="submission" date="2018-02" db="EMBL/GenBank/DDBJ databases">
        <title>Genome sequence of the basidiomycete white-rot fungus Phlebia centrifuga.</title>
        <authorList>
            <person name="Granchi Z."/>
            <person name="Peng M."/>
            <person name="de Vries R.P."/>
            <person name="Hilden K."/>
            <person name="Makela M.R."/>
            <person name="Grigoriev I."/>
            <person name="Riley R."/>
        </authorList>
    </citation>
    <scope>NUCLEOTIDE SEQUENCE [LARGE SCALE GENOMIC DNA]</scope>
    <source>
        <strain evidence="8 9">FBCC195</strain>
    </source>
</reference>
<dbReference type="Gene3D" id="3.30.1360.30">
    <property type="entry name" value="GAD-like domain"/>
    <property type="match status" value="1"/>
</dbReference>
<accession>A0A2R6NMT8</accession>
<dbReference type="InterPro" id="IPR045864">
    <property type="entry name" value="aa-tRNA-synth_II/BPL/LPL"/>
</dbReference>
<dbReference type="InterPro" id="IPR006195">
    <property type="entry name" value="aa-tRNA-synth_II"/>
</dbReference>
<name>A0A2R6NMT8_9APHY</name>
<evidence type="ECO:0000256" key="2">
    <source>
        <dbReference type="ARBA" id="ARBA00022598"/>
    </source>
</evidence>
<feature type="domain" description="Aminoacyl-transfer RNA synthetases class-II family profile" evidence="7">
    <location>
        <begin position="33"/>
        <end position="338"/>
    </location>
</feature>
<keyword evidence="4" id="KW-0067">ATP-binding</keyword>
<keyword evidence="5" id="KW-0648">Protein biosynthesis</keyword>
<evidence type="ECO:0000256" key="5">
    <source>
        <dbReference type="ARBA" id="ARBA00022917"/>
    </source>
</evidence>
<gene>
    <name evidence="8" type="ORF">PHLCEN_2v10594</name>
</gene>
<dbReference type="GO" id="GO:0005524">
    <property type="term" value="F:ATP binding"/>
    <property type="evidence" value="ECO:0007669"/>
    <property type="project" value="UniProtKB-KW"/>
</dbReference>
<evidence type="ECO:0000256" key="4">
    <source>
        <dbReference type="ARBA" id="ARBA00022840"/>
    </source>
</evidence>
<dbReference type="SUPFAM" id="SSF55681">
    <property type="entry name" value="Class II aaRS and biotin synthetases"/>
    <property type="match status" value="1"/>
</dbReference>
<dbReference type="STRING" id="98765.A0A2R6NMT8"/>
<dbReference type="Proteomes" id="UP000186601">
    <property type="component" value="Unassembled WGS sequence"/>
</dbReference>
<keyword evidence="6" id="KW-0030">Aminoacyl-tRNA synthetase</keyword>
<keyword evidence="9" id="KW-1185">Reference proteome</keyword>
<proteinExistence type="inferred from homology"/>
<comment type="caution">
    <text evidence="8">The sequence shown here is derived from an EMBL/GenBank/DDBJ whole genome shotgun (WGS) entry which is preliminary data.</text>
</comment>
<dbReference type="PRINTS" id="PR01042">
    <property type="entry name" value="TRNASYNTHASP"/>
</dbReference>
<dbReference type="GO" id="GO:0004815">
    <property type="term" value="F:aspartate-tRNA ligase activity"/>
    <property type="evidence" value="ECO:0007669"/>
    <property type="project" value="TreeGrafter"/>
</dbReference>
<keyword evidence="2" id="KW-0436">Ligase</keyword>
<dbReference type="AlphaFoldDB" id="A0A2R6NMT8"/>
<dbReference type="Pfam" id="PF00152">
    <property type="entry name" value="tRNA-synt_2"/>
    <property type="match status" value="1"/>
</dbReference>
<sequence>MYSDPHQPHEDLRLRYRYLDLRRPVLSNNLHKRSKVAHIVRSTLHDNDFVEVETPILLKSTPEGAREFLVPTRLSSTANARSSSHPLFYALPQSPQQPKQLLIASGAVDRYYQIARCFRDEDGRKDRQPEFTQIDLEMAWVSWGNQYAADAGAWRIGGKEVKEVIETLIRRIWSTIEGVELLEEFRVMTYAEAMNRFGSDKPDVRFGLELSDVTQCLPEPLQARLSQTDDIVEALVVRSTDEVFRRAGADIQAFEGESDRLDVLQDAPRQQYSLSGSAGLLSDYDVQRPVVNAIELQKGDTIWVAKRSRIPQGGSTTLGRLRLSLSAIAQSLGTLSLPADPHFLWVTEFPLFTRADSDKDFLTRGRWGSSHHPFTAPMWEDIEKMYSGQVSEVRGQHYDLVLNGTEIGGGSVRVHDANMQEYIFSEILQVRIVDPFLRSQVADCIPNASSATRRGRRSITSFMHFGAGLHLTEA</sequence>
<dbReference type="GO" id="GO:0006422">
    <property type="term" value="P:aspartyl-tRNA aminoacylation"/>
    <property type="evidence" value="ECO:0007669"/>
    <property type="project" value="TreeGrafter"/>
</dbReference>